<feature type="non-terminal residue" evidence="1">
    <location>
        <position position="1"/>
    </location>
</feature>
<gene>
    <name evidence="1" type="ORF">S01H1_71060</name>
</gene>
<protein>
    <submittedName>
        <fullName evidence="1">Uncharacterized protein</fullName>
    </submittedName>
</protein>
<proteinExistence type="predicted"/>
<accession>X0YP54</accession>
<dbReference type="AlphaFoldDB" id="X0YP54"/>
<evidence type="ECO:0000313" key="1">
    <source>
        <dbReference type="EMBL" id="GAG38486.1"/>
    </source>
</evidence>
<feature type="non-terminal residue" evidence="1">
    <location>
        <position position="245"/>
    </location>
</feature>
<organism evidence="1">
    <name type="scientific">marine sediment metagenome</name>
    <dbReference type="NCBI Taxonomy" id="412755"/>
    <lineage>
        <taxon>unclassified sequences</taxon>
        <taxon>metagenomes</taxon>
        <taxon>ecological metagenomes</taxon>
    </lineage>
</organism>
<comment type="caution">
    <text evidence="1">The sequence shown here is derived from an EMBL/GenBank/DDBJ whole genome shotgun (WGS) entry which is preliminary data.</text>
</comment>
<dbReference type="EMBL" id="BARS01047295">
    <property type="protein sequence ID" value="GAG38486.1"/>
    <property type="molecule type" value="Genomic_DNA"/>
</dbReference>
<name>X0YP54_9ZZZZ</name>
<sequence length="245" mass="27515">VRDSIRIEQSGHQTYIDLKDIANTLGIKWLSDSSNRRIRLDTPVQPLIFSMRSPFILAGDELKQIPLPVRMHQDRLLAPLEPLVALLADYYPGEILYDPNGFKLLVTPPRHDLFGLRYDIQPGLTRVIIPAGRLLECKTEELNDQGILLRFPGGRIDTVAFNSKAKAGLIVEVRAEQQAMEARITLIPDSAASFSRFEQITDPPLYCVEFTGHAWGDLDPEAQKRLDDEKIAWALDVVVIDPGHG</sequence>
<reference evidence="1" key="1">
    <citation type="journal article" date="2014" name="Front. Microbiol.">
        <title>High frequency of phylogenetically diverse reductive dehalogenase-homologous genes in deep subseafloor sedimentary metagenomes.</title>
        <authorList>
            <person name="Kawai M."/>
            <person name="Futagami T."/>
            <person name="Toyoda A."/>
            <person name="Takaki Y."/>
            <person name="Nishi S."/>
            <person name="Hori S."/>
            <person name="Arai W."/>
            <person name="Tsubouchi T."/>
            <person name="Morono Y."/>
            <person name="Uchiyama I."/>
            <person name="Ito T."/>
            <person name="Fujiyama A."/>
            <person name="Inagaki F."/>
            <person name="Takami H."/>
        </authorList>
    </citation>
    <scope>NUCLEOTIDE SEQUENCE</scope>
    <source>
        <strain evidence="1">Expedition CK06-06</strain>
    </source>
</reference>